<dbReference type="RefSeq" id="WP_328984045.1">
    <property type="nucleotide sequence ID" value="NZ_CP121472.1"/>
</dbReference>
<dbReference type="Gene3D" id="1.50.10.10">
    <property type="match status" value="1"/>
</dbReference>
<evidence type="ECO:0000259" key="4">
    <source>
        <dbReference type="Pfam" id="PF22422"/>
    </source>
</evidence>
<dbReference type="InterPro" id="IPR008928">
    <property type="entry name" value="6-hairpin_glycosidase_sf"/>
</dbReference>
<gene>
    <name evidence="5" type="primary">ygjK</name>
    <name evidence="5" type="ORF">Thiowin_03337</name>
</gene>
<evidence type="ECO:0000256" key="2">
    <source>
        <dbReference type="ARBA" id="ARBA00022801"/>
    </source>
</evidence>
<comment type="similarity">
    <text evidence="1">Belongs to the glycosyl hydrolase 63 family.</text>
</comment>
<reference evidence="5 6" key="1">
    <citation type="journal article" date="2023" name="Microorganisms">
        <title>Thiorhodovibrio frisius and Trv. litoralis spp. nov., Two Novel Members from a Clade of Fastidious Purple Sulfur Bacteria That Exhibit Unique Red-Shifted Light-Harvesting Capabilities.</title>
        <authorList>
            <person name="Methner A."/>
            <person name="Kuzyk S.B."/>
            <person name="Petersen J."/>
            <person name="Bauer S."/>
            <person name="Brinkmann H."/>
            <person name="Sichau K."/>
            <person name="Wanner G."/>
            <person name="Wolf J."/>
            <person name="Neumann-Schaal M."/>
            <person name="Henke P."/>
            <person name="Tank M."/>
            <person name="Sproer C."/>
            <person name="Bunk B."/>
            <person name="Overmann J."/>
        </authorList>
    </citation>
    <scope>NUCLEOTIDE SEQUENCE [LARGE SCALE GENOMIC DNA]</scope>
    <source>
        <strain evidence="5 6">DSM 6702</strain>
    </source>
</reference>
<organism evidence="5 6">
    <name type="scientific">Thiorhodovibrio winogradskyi</name>
    <dbReference type="NCBI Taxonomy" id="77007"/>
    <lineage>
        <taxon>Bacteria</taxon>
        <taxon>Pseudomonadati</taxon>
        <taxon>Pseudomonadota</taxon>
        <taxon>Gammaproteobacteria</taxon>
        <taxon>Chromatiales</taxon>
        <taxon>Chromatiaceae</taxon>
        <taxon>Thiorhodovibrio</taxon>
    </lineage>
</organism>
<sequence>MAISQHNIARLRARLAAWRTPTRAVARYGGRGWRALHYGLNLLLFSRILAGRAGFAPIELPPAVLRKKGVTRAPPRLRILEAGEQDALAGFAAGFAEVYALLFANLQGAGLLSPHRFALPGPAFQGIYLWDSAFIAPIWRAWSPEIAEEVLLSVLAVRDGDRLQHVVSEFAQSRYTQPPLLAWSALHLARARPPAQARAWLARVYPPLVAYQHWLEAHRRLPNGLYAWVHPYESGVENSPRFSSADERRCRDTRTLAAPDFSAYVVLQLDALREMAQRLDQPEAAARHAEQAASLRARINARLWDARDGLYYDHDAAGQPLRVATIASLLPLWAGIPDTARAMRLIARIMAPAHFATPMPLPSVDRGDPRFEKDMWRGPVWLNTAYGVIQGLLRHGQARAAGELALRLCAGVYGVFANEQRLYEFYDPDVPHTRALRRKRGNWWKTLTLGAGPQRDFVGWSGLVNPLFIEVLLGLEEGDGALRLCPRLPARTLGLRLELELPRLGGTLTLAVPAPDCFEGHWRDARGEQAFRTGFNQPVSLCPGPPTGGVHPCAIAI</sequence>
<dbReference type="InterPro" id="IPR004888">
    <property type="entry name" value="Glycoside_hydrolase_63"/>
</dbReference>
<keyword evidence="2 5" id="KW-0378">Hydrolase</keyword>
<dbReference type="Pfam" id="PF22422">
    <property type="entry name" value="MGH1-like_GH"/>
    <property type="match status" value="1"/>
</dbReference>
<evidence type="ECO:0000313" key="6">
    <source>
        <dbReference type="Proteomes" id="UP001432180"/>
    </source>
</evidence>
<evidence type="ECO:0000256" key="3">
    <source>
        <dbReference type="ARBA" id="ARBA00023295"/>
    </source>
</evidence>
<accession>A0ABZ0SDS5</accession>
<dbReference type="PANTHER" id="PTHR10412:SF11">
    <property type="entry name" value="MANNOSYL-OLIGOSACCHARIDE GLUCOSIDASE"/>
    <property type="match status" value="1"/>
</dbReference>
<evidence type="ECO:0000256" key="1">
    <source>
        <dbReference type="ARBA" id="ARBA00010833"/>
    </source>
</evidence>
<dbReference type="EMBL" id="CP121472">
    <property type="protein sequence ID" value="WPL18271.1"/>
    <property type="molecule type" value="Genomic_DNA"/>
</dbReference>
<feature type="domain" description="Mannosylglycerate hydrolase MGH1-like glycoside hydrolase" evidence="4">
    <location>
        <begin position="129"/>
        <end position="429"/>
    </location>
</feature>
<evidence type="ECO:0000313" key="5">
    <source>
        <dbReference type="EMBL" id="WPL18271.1"/>
    </source>
</evidence>
<dbReference type="Proteomes" id="UP001432180">
    <property type="component" value="Chromosome"/>
</dbReference>
<keyword evidence="3 5" id="KW-0326">Glycosidase</keyword>
<dbReference type="GO" id="GO:0016798">
    <property type="term" value="F:hydrolase activity, acting on glycosyl bonds"/>
    <property type="evidence" value="ECO:0007669"/>
    <property type="project" value="UniProtKB-KW"/>
</dbReference>
<dbReference type="EC" id="3.2.1.-" evidence="5"/>
<dbReference type="SUPFAM" id="SSF48208">
    <property type="entry name" value="Six-hairpin glycosidases"/>
    <property type="match status" value="1"/>
</dbReference>
<dbReference type="InterPro" id="IPR054491">
    <property type="entry name" value="MGH1-like_GH"/>
</dbReference>
<dbReference type="InterPro" id="IPR012341">
    <property type="entry name" value="6hp_glycosidase-like_sf"/>
</dbReference>
<name>A0ABZ0SDS5_9GAMM</name>
<proteinExistence type="inferred from homology"/>
<protein>
    <submittedName>
        <fullName evidence="5">Glucosidase YgjK</fullName>
        <ecNumber evidence="5">3.2.1.-</ecNumber>
    </submittedName>
</protein>
<dbReference type="PANTHER" id="PTHR10412">
    <property type="entry name" value="MANNOSYL-OLIGOSACCHARIDE GLUCOSIDASE"/>
    <property type="match status" value="1"/>
</dbReference>
<keyword evidence="6" id="KW-1185">Reference proteome</keyword>